<feature type="domain" description="Plasmid pRiA4b Orf3-like" evidence="1">
    <location>
        <begin position="68"/>
        <end position="185"/>
    </location>
</feature>
<dbReference type="Proteomes" id="UP000033995">
    <property type="component" value="Unassembled WGS sequence"/>
</dbReference>
<dbReference type="AlphaFoldDB" id="A0A0G0C5I4"/>
<evidence type="ECO:0000259" key="1">
    <source>
        <dbReference type="Pfam" id="PF07929"/>
    </source>
</evidence>
<dbReference type="EMBL" id="LBOZ01000010">
    <property type="protein sequence ID" value="KKP46490.1"/>
    <property type="molecule type" value="Genomic_DNA"/>
</dbReference>
<dbReference type="InterPro" id="IPR012912">
    <property type="entry name" value="Plasmid_pRiA4b_Orf3-like"/>
</dbReference>
<sequence>MRDLILFNDRNYLRGINKAISIGRHPDQLREFLKEYKDYQKVLTPLFSKYNNPTNNIFTFLVHFDYPKRITRMIEIHGRQSFNQLAKTIIKSMNWFNDHMHGFSFGDDHYSWFAPYWEDDPHPYIHTDKVKIYYFDFGKHPKLDMTFDYGDNHHFSVELVGKRILKQNEKQSDFPKTIESKGRAIAQYPDRDDETGEIINIYKNYFDK</sequence>
<organism evidence="2 3">
    <name type="scientific">Candidatus Woesebacteria bacterium GW2011_GWA2_33_28</name>
    <dbReference type="NCBI Taxonomy" id="1618561"/>
    <lineage>
        <taxon>Bacteria</taxon>
        <taxon>Candidatus Woeseibacteriota</taxon>
    </lineage>
</organism>
<protein>
    <recommendedName>
        <fullName evidence="1">Plasmid pRiA4b Orf3-like domain-containing protein</fullName>
    </recommendedName>
</protein>
<comment type="caution">
    <text evidence="2">The sequence shown here is derived from an EMBL/GenBank/DDBJ whole genome shotgun (WGS) entry which is preliminary data.</text>
</comment>
<reference evidence="2 3" key="1">
    <citation type="journal article" date="2015" name="Nature">
        <title>rRNA introns, odd ribosomes, and small enigmatic genomes across a large radiation of phyla.</title>
        <authorList>
            <person name="Brown C.T."/>
            <person name="Hug L.A."/>
            <person name="Thomas B.C."/>
            <person name="Sharon I."/>
            <person name="Castelle C.J."/>
            <person name="Singh A."/>
            <person name="Wilkins M.J."/>
            <person name="Williams K.H."/>
            <person name="Banfield J.F."/>
        </authorList>
    </citation>
    <scope>NUCLEOTIDE SEQUENCE [LARGE SCALE GENOMIC DNA]</scope>
</reference>
<dbReference type="Gene3D" id="3.10.290.30">
    <property type="entry name" value="MM3350-like"/>
    <property type="match status" value="1"/>
</dbReference>
<accession>A0A0G0C5I4</accession>
<proteinExistence type="predicted"/>
<dbReference type="PANTHER" id="PTHR41878:SF1">
    <property type="entry name" value="TNPR PROTEIN"/>
    <property type="match status" value="1"/>
</dbReference>
<evidence type="ECO:0000313" key="3">
    <source>
        <dbReference type="Proteomes" id="UP000033995"/>
    </source>
</evidence>
<dbReference type="SUPFAM" id="SSF159941">
    <property type="entry name" value="MM3350-like"/>
    <property type="match status" value="1"/>
</dbReference>
<dbReference type="Pfam" id="PF07929">
    <property type="entry name" value="PRiA4_ORF3"/>
    <property type="match status" value="1"/>
</dbReference>
<dbReference type="InterPro" id="IPR024047">
    <property type="entry name" value="MM3350-like_sf"/>
</dbReference>
<name>A0A0G0C5I4_9BACT</name>
<dbReference type="PANTHER" id="PTHR41878">
    <property type="entry name" value="LEXA REPRESSOR-RELATED"/>
    <property type="match status" value="1"/>
</dbReference>
<evidence type="ECO:0000313" key="2">
    <source>
        <dbReference type="EMBL" id="KKP46490.1"/>
    </source>
</evidence>
<gene>
    <name evidence="2" type="ORF">UR38_C0010G0001</name>
</gene>